<name>A0A6H2A4T2_9ZZZZ</name>
<organism evidence="1">
    <name type="scientific">viral metagenome</name>
    <dbReference type="NCBI Taxonomy" id="1070528"/>
    <lineage>
        <taxon>unclassified sequences</taxon>
        <taxon>metagenomes</taxon>
        <taxon>organismal metagenomes</taxon>
    </lineage>
</organism>
<protein>
    <submittedName>
        <fullName evidence="1">Uncharacterized protein</fullName>
    </submittedName>
</protein>
<dbReference type="AlphaFoldDB" id="A0A6H2A4T2"/>
<sequence length="118" mass="13353">MAEINPKRIMAGMAEKNRMLTQKNEEYVDLVEKRAQAERAYNIAVARETLNQKAEGQSITIIDKLVRGDRVIADLKYALDVAEGVQRACLQSIKAITIQIDSYRSLLAWAKAEMLRSE</sequence>
<reference evidence="1" key="1">
    <citation type="submission" date="2020-03" db="EMBL/GenBank/DDBJ databases">
        <title>The deep terrestrial virosphere.</title>
        <authorList>
            <person name="Holmfeldt K."/>
            <person name="Nilsson E."/>
            <person name="Simone D."/>
            <person name="Lopez-Fernandez M."/>
            <person name="Wu X."/>
            <person name="de Brujin I."/>
            <person name="Lundin D."/>
            <person name="Andersson A."/>
            <person name="Bertilsson S."/>
            <person name="Dopson M."/>
        </authorList>
    </citation>
    <scope>NUCLEOTIDE SEQUENCE</scope>
    <source>
        <strain evidence="1">TM448A05779</strain>
        <strain evidence="2">TM448B04813</strain>
    </source>
</reference>
<gene>
    <name evidence="1" type="ORF">TM448A05779_0003</name>
    <name evidence="2" type="ORF">TM448B04813_0005</name>
</gene>
<evidence type="ECO:0000313" key="1">
    <source>
        <dbReference type="EMBL" id="QJA54778.1"/>
    </source>
</evidence>
<dbReference type="EMBL" id="MT144537">
    <property type="protein sequence ID" value="QJA54778.1"/>
    <property type="molecule type" value="Genomic_DNA"/>
</dbReference>
<dbReference type="EMBL" id="MT145104">
    <property type="protein sequence ID" value="QJI03618.1"/>
    <property type="molecule type" value="Genomic_DNA"/>
</dbReference>
<accession>A0A6H2A4T2</accession>
<proteinExistence type="predicted"/>
<evidence type="ECO:0000313" key="2">
    <source>
        <dbReference type="EMBL" id="QJI03618.1"/>
    </source>
</evidence>